<keyword evidence="1" id="KW-0472">Membrane</keyword>
<dbReference type="PANTHER" id="PTHR37290:SF1">
    <property type="entry name" value="INNER MEMBRANE PROTEIN YIAA"/>
    <property type="match status" value="1"/>
</dbReference>
<protein>
    <recommendedName>
        <fullName evidence="2">YiaAB two helix domain-containing protein</fullName>
    </recommendedName>
</protein>
<sequence length="131" mass="14492">MTGMRLLIYYSVTVRDDGLSIRTQVPDKGVRDPRNMSASMQPRTTSAYYLQAVLSFALASAALAIGIAYLPVDPWMRGFLAVGLLYEITAAFTLAKVVRDRQEVGAITSRVDQARLDKLLAEHDPFRVEGI</sequence>
<reference evidence="3" key="1">
    <citation type="submission" date="2024-07" db="EMBL/GenBank/DDBJ databases">
        <title>Complete genome sequences of cellulolytic bacteria, Kitasatospora sp. CMC57 and Streptomyces sp. CMC78, isolated from Japanese agricultural soil.</title>
        <authorList>
            <person name="Hashimoto T."/>
            <person name="Ito M."/>
            <person name="Iwamoto M."/>
            <person name="Fukahori D."/>
            <person name="Shoda T."/>
            <person name="Sakoda M."/>
            <person name="Morohoshi T."/>
            <person name="Mitsuboshi M."/>
            <person name="Nishizawa T."/>
        </authorList>
    </citation>
    <scope>NUCLEOTIDE SEQUENCE</scope>
    <source>
        <strain evidence="3">CMC57</strain>
    </source>
</reference>
<name>A0AB33JZC1_9ACTN</name>
<organism evidence="3">
    <name type="scientific">Kitasatospora sp. CMC57</name>
    <dbReference type="NCBI Taxonomy" id="3231513"/>
    <lineage>
        <taxon>Bacteria</taxon>
        <taxon>Bacillati</taxon>
        <taxon>Actinomycetota</taxon>
        <taxon>Actinomycetes</taxon>
        <taxon>Kitasatosporales</taxon>
        <taxon>Streptomycetaceae</taxon>
        <taxon>Kitasatospora</taxon>
    </lineage>
</organism>
<dbReference type="AlphaFoldDB" id="A0AB33JZC1"/>
<dbReference type="Pfam" id="PF05360">
    <property type="entry name" value="YiaAB"/>
    <property type="match status" value="1"/>
</dbReference>
<keyword evidence="1" id="KW-1133">Transmembrane helix</keyword>
<gene>
    <name evidence="3" type="ORF">KCMC57_29970</name>
</gene>
<feature type="domain" description="YiaAB two helix" evidence="2">
    <location>
        <begin position="48"/>
        <end position="100"/>
    </location>
</feature>
<keyword evidence="1" id="KW-0812">Transmembrane</keyword>
<evidence type="ECO:0000313" key="3">
    <source>
        <dbReference type="EMBL" id="BFP46629.1"/>
    </source>
</evidence>
<evidence type="ECO:0000259" key="2">
    <source>
        <dbReference type="Pfam" id="PF05360"/>
    </source>
</evidence>
<evidence type="ECO:0000256" key="1">
    <source>
        <dbReference type="SAM" id="Phobius"/>
    </source>
</evidence>
<dbReference type="PANTHER" id="PTHR37290">
    <property type="entry name" value="INNER MEMBRANE PROTEIN YIAA-RELATED"/>
    <property type="match status" value="1"/>
</dbReference>
<dbReference type="InterPro" id="IPR038972">
    <property type="entry name" value="YiaA-like"/>
</dbReference>
<dbReference type="EMBL" id="AP035881">
    <property type="protein sequence ID" value="BFP46629.1"/>
    <property type="molecule type" value="Genomic_DNA"/>
</dbReference>
<dbReference type="GO" id="GO:0005886">
    <property type="term" value="C:plasma membrane"/>
    <property type="evidence" value="ECO:0007669"/>
    <property type="project" value="TreeGrafter"/>
</dbReference>
<dbReference type="InterPro" id="IPR008024">
    <property type="entry name" value="YiaAB"/>
</dbReference>
<feature type="transmembrane region" description="Helical" evidence="1">
    <location>
        <begin position="47"/>
        <end position="69"/>
    </location>
</feature>
<accession>A0AB33JZC1</accession>
<feature type="transmembrane region" description="Helical" evidence="1">
    <location>
        <begin position="75"/>
        <end position="95"/>
    </location>
</feature>
<dbReference type="GO" id="GO:0006974">
    <property type="term" value="P:DNA damage response"/>
    <property type="evidence" value="ECO:0007669"/>
    <property type="project" value="TreeGrafter"/>
</dbReference>
<proteinExistence type="predicted"/>